<evidence type="ECO:0000313" key="2">
    <source>
        <dbReference type="Proteomes" id="UP000034166"/>
    </source>
</evidence>
<sequence>MVIFQFVLFIFQKPSFIFQYPNLLAKNHNLYSNFDGLFAKHQILPNPSPIYLVKRQSSNAQLCYQRIFLNFHHFVLNYEKSGRVHLKRHSEQKAGRMA</sequence>
<organism evidence="1 2">
    <name type="scientific">Mesobacillus campisalis</name>
    <dbReference type="NCBI Taxonomy" id="1408103"/>
    <lineage>
        <taxon>Bacteria</taxon>
        <taxon>Bacillati</taxon>
        <taxon>Bacillota</taxon>
        <taxon>Bacilli</taxon>
        <taxon>Bacillales</taxon>
        <taxon>Bacillaceae</taxon>
        <taxon>Mesobacillus</taxon>
    </lineage>
</organism>
<gene>
    <name evidence="1" type="ORF">WQ57_08750</name>
</gene>
<dbReference type="AlphaFoldDB" id="A0A0M2SUK6"/>
<comment type="caution">
    <text evidence="1">The sequence shown here is derived from an EMBL/GenBank/DDBJ whole genome shotgun (WGS) entry which is preliminary data.</text>
</comment>
<dbReference type="EMBL" id="LAYY01000008">
    <property type="protein sequence ID" value="KKK38274.1"/>
    <property type="molecule type" value="Genomic_DNA"/>
</dbReference>
<reference evidence="1 2" key="1">
    <citation type="submission" date="2015-04" db="EMBL/GenBank/DDBJ databases">
        <title>Taxonomic description and genome sequence of Bacillus campisalis sp. nov., a novel member of the genus Bacillus isolated from solar saltern.</title>
        <authorList>
            <person name="Mathan Kumar R."/>
            <person name="Kaur G."/>
            <person name="Kumar A."/>
            <person name="Singh N.K."/>
            <person name="Kaur N."/>
            <person name="Kumar N."/>
            <person name="Mayilraj S."/>
        </authorList>
    </citation>
    <scope>NUCLEOTIDE SEQUENCE [LARGE SCALE GENOMIC DNA]</scope>
    <source>
        <strain evidence="1 2">SA2-6</strain>
    </source>
</reference>
<dbReference type="PATRIC" id="fig|1408103.3.peg.1971"/>
<proteinExistence type="predicted"/>
<protein>
    <submittedName>
        <fullName evidence="1">Uncharacterized protein</fullName>
    </submittedName>
</protein>
<name>A0A0M2SUK6_9BACI</name>
<keyword evidence="2" id="KW-1185">Reference proteome</keyword>
<accession>A0A0M2SUK6</accession>
<evidence type="ECO:0000313" key="1">
    <source>
        <dbReference type="EMBL" id="KKK38274.1"/>
    </source>
</evidence>
<dbReference type="Proteomes" id="UP000034166">
    <property type="component" value="Unassembled WGS sequence"/>
</dbReference>